<protein>
    <submittedName>
        <fullName evidence="2">DUF2058 domain-containing protein</fullName>
    </submittedName>
</protein>
<name>A0ABW3HIC8_9GAMM</name>
<reference evidence="3" key="1">
    <citation type="journal article" date="2019" name="Int. J. Syst. Evol. Microbiol.">
        <title>The Global Catalogue of Microorganisms (GCM) 10K type strain sequencing project: providing services to taxonomists for standard genome sequencing and annotation.</title>
        <authorList>
            <consortium name="The Broad Institute Genomics Platform"/>
            <consortium name="The Broad Institute Genome Sequencing Center for Infectious Disease"/>
            <person name="Wu L."/>
            <person name="Ma J."/>
        </authorList>
    </citation>
    <scope>NUCLEOTIDE SEQUENCE [LARGE SCALE GENOMIC DNA]</scope>
    <source>
        <strain evidence="3">CCUG 63419</strain>
    </source>
</reference>
<evidence type="ECO:0000313" key="2">
    <source>
        <dbReference type="EMBL" id="MFD0950154.1"/>
    </source>
</evidence>
<dbReference type="RefSeq" id="WP_340675609.1">
    <property type="nucleotide sequence ID" value="NZ_JBHTIT010000001.1"/>
</dbReference>
<evidence type="ECO:0000313" key="3">
    <source>
        <dbReference type="Proteomes" id="UP001597044"/>
    </source>
</evidence>
<feature type="region of interest" description="Disordered" evidence="1">
    <location>
        <begin position="1"/>
        <end position="40"/>
    </location>
</feature>
<sequence>MASLKDQLMQAGLANAKRARQADHAKRQAAKGRHEEVPAAELVKQARAEQLVRDQAANKAQQDTQAEKAIVAQIRQLIEMHQIDRSGGDQPYQFADGSKIRKLWLRPAQIDQVARGQIAIVRIGAAASIEFALVPTAIAEKIAQRDSARVVLKVERQAQAVADDDPYADYVIPDDLMW</sequence>
<proteinExistence type="predicted"/>
<dbReference type="InterPro" id="IPR018636">
    <property type="entry name" value="DUF2058"/>
</dbReference>
<organism evidence="2 3">
    <name type="scientific">Paraperlucidibaca wandonensis</name>
    <dbReference type="NCBI Taxonomy" id="1268273"/>
    <lineage>
        <taxon>Bacteria</taxon>
        <taxon>Pseudomonadati</taxon>
        <taxon>Pseudomonadota</taxon>
        <taxon>Gammaproteobacteria</taxon>
        <taxon>Moraxellales</taxon>
        <taxon>Moraxellaceae</taxon>
        <taxon>Paraperlucidibaca</taxon>
    </lineage>
</organism>
<accession>A0ABW3HIC8</accession>
<dbReference type="Proteomes" id="UP001597044">
    <property type="component" value="Unassembled WGS sequence"/>
</dbReference>
<comment type="caution">
    <text evidence="2">The sequence shown here is derived from an EMBL/GenBank/DDBJ whole genome shotgun (WGS) entry which is preliminary data.</text>
</comment>
<dbReference type="Pfam" id="PF09831">
    <property type="entry name" value="DUF2058"/>
    <property type="match status" value="1"/>
</dbReference>
<evidence type="ECO:0000256" key="1">
    <source>
        <dbReference type="SAM" id="MobiDB-lite"/>
    </source>
</evidence>
<dbReference type="EMBL" id="JBHTIT010000001">
    <property type="protein sequence ID" value="MFD0950154.1"/>
    <property type="molecule type" value="Genomic_DNA"/>
</dbReference>
<gene>
    <name evidence="2" type="ORF">ACFQ0F_07105</name>
</gene>
<feature type="compositionally biased region" description="Basic and acidic residues" evidence="1">
    <location>
        <begin position="20"/>
        <end position="37"/>
    </location>
</feature>
<keyword evidence="3" id="KW-1185">Reference proteome</keyword>